<dbReference type="PANTHER" id="PTHR30632">
    <property type="entry name" value="MOLYBDATE-BINDING PERIPLASMIC PROTEIN"/>
    <property type="match status" value="1"/>
</dbReference>
<dbReference type="InterPro" id="IPR050682">
    <property type="entry name" value="ModA/WtpA"/>
</dbReference>
<proteinExistence type="predicted"/>
<name>E6QKL5_9ZZZZ</name>
<dbReference type="Gene3D" id="3.40.190.10">
    <property type="entry name" value="Periplasmic binding protein-like II"/>
    <property type="match status" value="2"/>
</dbReference>
<evidence type="ECO:0000256" key="1">
    <source>
        <dbReference type="SAM" id="MobiDB-lite"/>
    </source>
</evidence>
<accession>E6QKL5</accession>
<dbReference type="PANTHER" id="PTHR30632:SF0">
    <property type="entry name" value="SULFATE-BINDING PROTEIN"/>
    <property type="match status" value="1"/>
</dbReference>
<dbReference type="GO" id="GO:0030973">
    <property type="term" value="F:molybdate ion binding"/>
    <property type="evidence" value="ECO:0007669"/>
    <property type="project" value="TreeGrafter"/>
</dbReference>
<comment type="caution">
    <text evidence="2">The sequence shown here is derived from an EMBL/GenBank/DDBJ whole genome shotgun (WGS) entry which is preliminary data.</text>
</comment>
<dbReference type="AlphaFoldDB" id="E6QKL5"/>
<gene>
    <name evidence="2" type="ORF">CARN6_1172</name>
</gene>
<dbReference type="SUPFAM" id="SSF53850">
    <property type="entry name" value="Periplasmic binding protein-like II"/>
    <property type="match status" value="1"/>
</dbReference>
<dbReference type="EMBL" id="CABQ01000141">
    <property type="protein sequence ID" value="CBI07785.1"/>
    <property type="molecule type" value="Genomic_DNA"/>
</dbReference>
<feature type="compositionally biased region" description="Polar residues" evidence="1">
    <location>
        <begin position="28"/>
        <end position="42"/>
    </location>
</feature>
<sequence>MIVKKRIFTATTVLVAAAGGLFAQQMPPTQKIQPEPSVSSAHSLPPWSGGKNNPATQTGYVFQVGDVDNVPDMHGNPADAQLVLFIGGNQFFVLPRLVAEFELQHPELKGKIFYETLPPGILRKQIANDDTLTLGNLTLRVVPDVYEAGARVVDAMATAGEVDSVTRYATNNLTIMVAAGNPQGIHSLNDLARPGLRLAMPNPEWEGVARQIAAALRKAGGEPLYQSVYIHKVSDGSAWLTHVHHRQTPMRILTGKADAGVTWASEVAFQEKIGNPITGVAIPEAQNSTAIYAAGVMKNAPHRVTAEAWVSFLKSDAAQAAFHEYGFKSYMQETAEGTRKR</sequence>
<evidence type="ECO:0000313" key="2">
    <source>
        <dbReference type="EMBL" id="CBI07785.1"/>
    </source>
</evidence>
<organism evidence="2">
    <name type="scientific">mine drainage metagenome</name>
    <dbReference type="NCBI Taxonomy" id="410659"/>
    <lineage>
        <taxon>unclassified sequences</taxon>
        <taxon>metagenomes</taxon>
        <taxon>ecological metagenomes</taxon>
    </lineage>
</organism>
<protein>
    <submittedName>
        <fullName evidence="2">Putative ABC-type transport system, periplasmic component</fullName>
    </submittedName>
</protein>
<reference evidence="2" key="1">
    <citation type="submission" date="2009-10" db="EMBL/GenBank/DDBJ databases">
        <title>Diversity of trophic interactions inside an arsenic-rich microbial ecosystem.</title>
        <authorList>
            <person name="Bertin P.N."/>
            <person name="Heinrich-Salmeron A."/>
            <person name="Pelletier E."/>
            <person name="Goulhen-Chollet F."/>
            <person name="Arsene-Ploetze F."/>
            <person name="Gallien S."/>
            <person name="Calteau A."/>
            <person name="Vallenet D."/>
            <person name="Casiot C."/>
            <person name="Chane-Woon-Ming B."/>
            <person name="Giloteaux L."/>
            <person name="Barakat M."/>
            <person name="Bonnefoy V."/>
            <person name="Bruneel O."/>
            <person name="Chandler M."/>
            <person name="Cleiss J."/>
            <person name="Duran R."/>
            <person name="Elbaz-Poulichet F."/>
            <person name="Fonknechten N."/>
            <person name="Lauga B."/>
            <person name="Mornico D."/>
            <person name="Ortet P."/>
            <person name="Schaeffer C."/>
            <person name="Siguier P."/>
            <person name="Alexander Thil Smith A."/>
            <person name="Van Dorsselaer A."/>
            <person name="Weissenbach J."/>
            <person name="Medigue C."/>
            <person name="Le Paslier D."/>
        </authorList>
    </citation>
    <scope>NUCLEOTIDE SEQUENCE</scope>
</reference>
<dbReference type="GO" id="GO:0015689">
    <property type="term" value="P:molybdate ion transport"/>
    <property type="evidence" value="ECO:0007669"/>
    <property type="project" value="TreeGrafter"/>
</dbReference>
<feature type="region of interest" description="Disordered" evidence="1">
    <location>
        <begin position="28"/>
        <end position="50"/>
    </location>
</feature>
<dbReference type="Pfam" id="PF13531">
    <property type="entry name" value="SBP_bac_11"/>
    <property type="match status" value="1"/>
</dbReference>